<dbReference type="Gene3D" id="1.10.4040.10">
    <property type="entry name" value="Penicillinase repressor domain"/>
    <property type="match status" value="1"/>
</dbReference>
<comment type="caution">
    <text evidence="5">The sequence shown here is derived from an EMBL/GenBank/DDBJ whole genome shotgun (WGS) entry which is preliminary data.</text>
</comment>
<evidence type="ECO:0000256" key="3">
    <source>
        <dbReference type="ARBA" id="ARBA00023125"/>
    </source>
</evidence>
<name>A0A9D2D107_9FIRM</name>
<dbReference type="Gene3D" id="1.10.10.10">
    <property type="entry name" value="Winged helix-like DNA-binding domain superfamily/Winged helix DNA-binding domain"/>
    <property type="match status" value="1"/>
</dbReference>
<dbReference type="Pfam" id="PF03965">
    <property type="entry name" value="Penicillinase_R"/>
    <property type="match status" value="1"/>
</dbReference>
<evidence type="ECO:0000313" key="6">
    <source>
        <dbReference type="Proteomes" id="UP000824024"/>
    </source>
</evidence>
<reference evidence="5" key="2">
    <citation type="submission" date="2021-04" db="EMBL/GenBank/DDBJ databases">
        <authorList>
            <person name="Gilroy R."/>
        </authorList>
    </citation>
    <scope>NUCLEOTIDE SEQUENCE</scope>
    <source>
        <strain evidence="5">CHK192-9172</strain>
    </source>
</reference>
<evidence type="ECO:0000256" key="2">
    <source>
        <dbReference type="ARBA" id="ARBA00023015"/>
    </source>
</evidence>
<protein>
    <submittedName>
        <fullName evidence="5">BlaI/MecI/CopY family transcriptional regulator</fullName>
    </submittedName>
</protein>
<keyword evidence="2" id="KW-0805">Transcription regulation</keyword>
<dbReference type="InterPro" id="IPR036390">
    <property type="entry name" value="WH_DNA-bd_sf"/>
</dbReference>
<gene>
    <name evidence="5" type="ORF">IAA08_01150</name>
</gene>
<evidence type="ECO:0000256" key="4">
    <source>
        <dbReference type="ARBA" id="ARBA00023163"/>
    </source>
</evidence>
<comment type="similarity">
    <text evidence="1">Belongs to the BlaI transcriptional regulatory family.</text>
</comment>
<dbReference type="AlphaFoldDB" id="A0A9D2D107"/>
<dbReference type="EMBL" id="DXCH01000033">
    <property type="protein sequence ID" value="HIZ06524.1"/>
    <property type="molecule type" value="Genomic_DNA"/>
</dbReference>
<dbReference type="InterPro" id="IPR005650">
    <property type="entry name" value="BlaI_family"/>
</dbReference>
<dbReference type="InterPro" id="IPR036388">
    <property type="entry name" value="WH-like_DNA-bd_sf"/>
</dbReference>
<dbReference type="PIRSF" id="PIRSF019455">
    <property type="entry name" value="CopR_AtkY"/>
    <property type="match status" value="1"/>
</dbReference>
<evidence type="ECO:0000313" key="5">
    <source>
        <dbReference type="EMBL" id="HIZ06524.1"/>
    </source>
</evidence>
<organism evidence="5 6">
    <name type="scientific">Candidatus Eubacterium avistercoris</name>
    <dbReference type="NCBI Taxonomy" id="2838567"/>
    <lineage>
        <taxon>Bacteria</taxon>
        <taxon>Bacillati</taxon>
        <taxon>Bacillota</taxon>
        <taxon>Clostridia</taxon>
        <taxon>Eubacteriales</taxon>
        <taxon>Eubacteriaceae</taxon>
        <taxon>Eubacterium</taxon>
    </lineage>
</organism>
<accession>A0A9D2D107</accession>
<reference evidence="5" key="1">
    <citation type="journal article" date="2021" name="PeerJ">
        <title>Extensive microbial diversity within the chicken gut microbiome revealed by metagenomics and culture.</title>
        <authorList>
            <person name="Gilroy R."/>
            <person name="Ravi A."/>
            <person name="Getino M."/>
            <person name="Pursley I."/>
            <person name="Horton D.L."/>
            <person name="Alikhan N.F."/>
            <person name="Baker D."/>
            <person name="Gharbi K."/>
            <person name="Hall N."/>
            <person name="Watson M."/>
            <person name="Adriaenssens E.M."/>
            <person name="Foster-Nyarko E."/>
            <person name="Jarju S."/>
            <person name="Secka A."/>
            <person name="Antonio M."/>
            <person name="Oren A."/>
            <person name="Chaudhuri R.R."/>
            <person name="La Ragione R."/>
            <person name="Hildebrand F."/>
            <person name="Pallen M.J."/>
        </authorList>
    </citation>
    <scope>NUCLEOTIDE SEQUENCE</scope>
    <source>
        <strain evidence="5">CHK192-9172</strain>
    </source>
</reference>
<dbReference type="Proteomes" id="UP000824024">
    <property type="component" value="Unassembled WGS sequence"/>
</dbReference>
<proteinExistence type="inferred from homology"/>
<dbReference type="GO" id="GO:0003677">
    <property type="term" value="F:DNA binding"/>
    <property type="evidence" value="ECO:0007669"/>
    <property type="project" value="UniProtKB-KW"/>
</dbReference>
<keyword evidence="4" id="KW-0804">Transcription</keyword>
<dbReference type="SUPFAM" id="SSF46785">
    <property type="entry name" value="Winged helix' DNA-binding domain"/>
    <property type="match status" value="1"/>
</dbReference>
<dbReference type="GO" id="GO:0045892">
    <property type="term" value="P:negative regulation of DNA-templated transcription"/>
    <property type="evidence" value="ECO:0007669"/>
    <property type="project" value="InterPro"/>
</dbReference>
<keyword evidence="3" id="KW-0238">DNA-binding</keyword>
<evidence type="ECO:0000256" key="1">
    <source>
        <dbReference type="ARBA" id="ARBA00011046"/>
    </source>
</evidence>
<sequence length="126" mass="14802">MLKNELTNAELLVMKCIWDNTQDMVLSEVVAIVNDRYNKDWKPQTVSTYLAHLVQKNFLKMERNGKIYTYHPLVEEADYRDKEMNAFVKFWGCGSPSEFLSAFFKKNQVEEQELDNLKKLIDGMAK</sequence>